<keyword evidence="2" id="KW-1185">Reference proteome</keyword>
<reference evidence="1" key="1">
    <citation type="submission" date="2018-01" db="EMBL/GenBank/DDBJ databases">
        <authorList>
            <person name="Mao J.F."/>
        </authorList>
    </citation>
    <scope>NUCLEOTIDE SEQUENCE</scope>
    <source>
        <strain evidence="1">Huo1</strain>
        <tissue evidence="1">Leaf</tissue>
    </source>
</reference>
<organism evidence="1">
    <name type="scientific">Salvia splendens</name>
    <name type="common">Scarlet sage</name>
    <dbReference type="NCBI Taxonomy" id="180675"/>
    <lineage>
        <taxon>Eukaryota</taxon>
        <taxon>Viridiplantae</taxon>
        <taxon>Streptophyta</taxon>
        <taxon>Embryophyta</taxon>
        <taxon>Tracheophyta</taxon>
        <taxon>Spermatophyta</taxon>
        <taxon>Magnoliopsida</taxon>
        <taxon>eudicotyledons</taxon>
        <taxon>Gunneridae</taxon>
        <taxon>Pentapetalae</taxon>
        <taxon>asterids</taxon>
        <taxon>lamiids</taxon>
        <taxon>Lamiales</taxon>
        <taxon>Lamiaceae</taxon>
        <taxon>Nepetoideae</taxon>
        <taxon>Mentheae</taxon>
        <taxon>Salviinae</taxon>
        <taxon>Salvia</taxon>
        <taxon>Salvia subgen. Calosphace</taxon>
        <taxon>core Calosphace</taxon>
    </lineage>
</organism>
<name>A0A8X8X123_SALSN</name>
<accession>A0A8X8X123</accession>
<evidence type="ECO:0000313" key="2">
    <source>
        <dbReference type="Proteomes" id="UP000298416"/>
    </source>
</evidence>
<protein>
    <submittedName>
        <fullName evidence="1">Uncharacterized protein</fullName>
    </submittedName>
</protein>
<sequence length="111" mass="11816">MAGVRSAGNSSRPSVVVMVVSGSKSMIIKTSKPPEGDIKAASEGPSIRRTLRVTDILELEGDEEVLFGLGMELRVKGCGLDLEASLRYEGRTKNWTVKCKCGARDNDGSSA</sequence>
<dbReference type="AlphaFoldDB" id="A0A8X8X123"/>
<gene>
    <name evidence="1" type="ORF">SASPL_132478</name>
</gene>
<reference evidence="1" key="2">
    <citation type="submission" date="2020-08" db="EMBL/GenBank/DDBJ databases">
        <title>Plant Genome Project.</title>
        <authorList>
            <person name="Zhang R.-G."/>
        </authorList>
    </citation>
    <scope>NUCLEOTIDE SEQUENCE</scope>
    <source>
        <strain evidence="1">Huo1</strain>
        <tissue evidence="1">Leaf</tissue>
    </source>
</reference>
<dbReference type="EMBL" id="PNBA02000012">
    <property type="protein sequence ID" value="KAG6404901.1"/>
    <property type="molecule type" value="Genomic_DNA"/>
</dbReference>
<dbReference type="Proteomes" id="UP000298416">
    <property type="component" value="Unassembled WGS sequence"/>
</dbReference>
<evidence type="ECO:0000313" key="1">
    <source>
        <dbReference type="EMBL" id="KAG6404901.1"/>
    </source>
</evidence>
<comment type="caution">
    <text evidence="1">The sequence shown here is derived from an EMBL/GenBank/DDBJ whole genome shotgun (WGS) entry which is preliminary data.</text>
</comment>
<proteinExistence type="predicted"/>